<proteinExistence type="predicted"/>
<reference evidence="1 2" key="1">
    <citation type="journal article" date="2013" name="Mar. Genomics">
        <title>Expression of sulfatases in Rhodopirellula baltica and the diversity of sulfatases in the genus Rhodopirellula.</title>
        <authorList>
            <person name="Wegner C.E."/>
            <person name="Richter-Heitmann T."/>
            <person name="Klindworth A."/>
            <person name="Klockow C."/>
            <person name="Richter M."/>
            <person name="Achstetter T."/>
            <person name="Glockner F.O."/>
            <person name="Harder J."/>
        </authorList>
    </citation>
    <scope>NUCLEOTIDE SEQUENCE [LARGE SCALE GENOMIC DNA]</scope>
    <source>
        <strain evidence="1 2">WH47</strain>
    </source>
</reference>
<dbReference type="Proteomes" id="UP000006222">
    <property type="component" value="Unassembled WGS sequence"/>
</dbReference>
<evidence type="ECO:0000313" key="1">
    <source>
        <dbReference type="EMBL" id="EGF28411.1"/>
    </source>
</evidence>
<dbReference type="PATRIC" id="fig|991778.3.peg.1696"/>
<gene>
    <name evidence="1" type="ORF">RBWH47_05351</name>
</gene>
<evidence type="ECO:0000313" key="2">
    <source>
        <dbReference type="Proteomes" id="UP000006222"/>
    </source>
</evidence>
<sequence>MNESNQSRKVWSLVVMDASCEQPIGQIVIAGESEFVRSLMSEQ</sequence>
<protein>
    <submittedName>
        <fullName evidence="1">Uncharacterized protein</fullName>
    </submittedName>
</protein>
<organism evidence="1 2">
    <name type="scientific">Rhodopirellula baltica WH47</name>
    <dbReference type="NCBI Taxonomy" id="991778"/>
    <lineage>
        <taxon>Bacteria</taxon>
        <taxon>Pseudomonadati</taxon>
        <taxon>Planctomycetota</taxon>
        <taxon>Planctomycetia</taxon>
        <taxon>Pirellulales</taxon>
        <taxon>Pirellulaceae</taxon>
        <taxon>Rhodopirellula</taxon>
    </lineage>
</organism>
<dbReference type="EMBL" id="AFAR01000090">
    <property type="protein sequence ID" value="EGF28411.1"/>
    <property type="molecule type" value="Genomic_DNA"/>
</dbReference>
<dbReference type="AlphaFoldDB" id="F2API8"/>
<accession>F2API8</accession>
<comment type="caution">
    <text evidence="1">The sequence shown here is derived from an EMBL/GenBank/DDBJ whole genome shotgun (WGS) entry which is preliminary data.</text>
</comment>
<name>F2API8_RHOBT</name>